<accession>A0A6J6GQK3</accession>
<gene>
    <name evidence="1" type="ORF">UFOPK1795_01258</name>
</gene>
<dbReference type="InterPro" id="IPR016155">
    <property type="entry name" value="Mopterin_synth/thiamin_S_b"/>
</dbReference>
<organism evidence="1">
    <name type="scientific">freshwater metagenome</name>
    <dbReference type="NCBI Taxonomy" id="449393"/>
    <lineage>
        <taxon>unclassified sequences</taxon>
        <taxon>metagenomes</taxon>
        <taxon>ecological metagenomes</taxon>
    </lineage>
</organism>
<reference evidence="1" key="1">
    <citation type="submission" date="2020-05" db="EMBL/GenBank/DDBJ databases">
        <authorList>
            <person name="Chiriac C."/>
            <person name="Salcher M."/>
            <person name="Ghai R."/>
            <person name="Kavagutti S V."/>
        </authorList>
    </citation>
    <scope>NUCLEOTIDE SEQUENCE</scope>
</reference>
<dbReference type="AlphaFoldDB" id="A0A6J6GQK3"/>
<dbReference type="InterPro" id="IPR012675">
    <property type="entry name" value="Beta-grasp_dom_sf"/>
</dbReference>
<dbReference type="Gene3D" id="3.10.20.30">
    <property type="match status" value="1"/>
</dbReference>
<dbReference type="EMBL" id="CAEZUG010000106">
    <property type="protein sequence ID" value="CAB4602119.1"/>
    <property type="molecule type" value="Genomic_DNA"/>
</dbReference>
<proteinExistence type="predicted"/>
<name>A0A6J6GQK3_9ZZZZ</name>
<protein>
    <submittedName>
        <fullName evidence="1">Unannotated protein</fullName>
    </submittedName>
</protein>
<sequence length="81" mass="8456">MKTGVEVRFFAAARAAAGVDTANFTPASFEAIINQATQTNPTLAHVMSQCSFLLDSVAVHDMSIAVNEGSVIDVLPRFAGG</sequence>
<dbReference type="SUPFAM" id="SSF54285">
    <property type="entry name" value="MoaD/ThiS"/>
    <property type="match status" value="1"/>
</dbReference>
<evidence type="ECO:0000313" key="1">
    <source>
        <dbReference type="EMBL" id="CAB4602119.1"/>
    </source>
</evidence>